<dbReference type="Gene3D" id="3.30.2010.10">
    <property type="entry name" value="Metalloproteases ('zincins'), catalytic domain"/>
    <property type="match status" value="1"/>
</dbReference>
<dbReference type="CDD" id="cd07344">
    <property type="entry name" value="M48_yhfN_like"/>
    <property type="match status" value="1"/>
</dbReference>
<dbReference type="InterPro" id="IPR002725">
    <property type="entry name" value="YgjP-like_metallopeptidase"/>
</dbReference>
<dbReference type="eggNOG" id="COG1451">
    <property type="taxonomic scope" value="Bacteria"/>
</dbReference>
<dbReference type="RefSeq" id="WP_014254376.1">
    <property type="nucleotide sequence ID" value="NC_016627.1"/>
</dbReference>
<dbReference type="AlphaFoldDB" id="G8LXP7"/>
<dbReference type="STRING" id="720554.Clocl_1083"/>
<keyword evidence="3" id="KW-1185">Reference proteome</keyword>
<dbReference type="PANTHER" id="PTHR30399:SF1">
    <property type="entry name" value="UTP PYROPHOSPHATASE"/>
    <property type="match status" value="1"/>
</dbReference>
<sequence>MQNFIEIGNKKINYTIVKSSRKTIGISVSLKDGVKVSAPKKIGNKQISEIVNAKAAWILKKLSYFESIKAEIPELKFTEGEKFLVLGKEYRLKINKSSSVNSASVILSDNYLIVNLPENITGSLSDSVRKYITDWFKNYAKEIVSERINFYAKKMDVIPTGIIIKDLKSIWGSCTPKNTININWKIIMAPLDIVDYLVVHELTHIKIKNHSKQFWNMAESIYPNYKACSKWLKQNGHKLTF</sequence>
<evidence type="ECO:0000259" key="1">
    <source>
        <dbReference type="Pfam" id="PF01863"/>
    </source>
</evidence>
<organism evidence="2 3">
    <name type="scientific">Acetivibrio clariflavus (strain DSM 19732 / NBRC 101661 / EBR45)</name>
    <name type="common">Clostridium clariflavum</name>
    <dbReference type="NCBI Taxonomy" id="720554"/>
    <lineage>
        <taxon>Bacteria</taxon>
        <taxon>Bacillati</taxon>
        <taxon>Bacillota</taxon>
        <taxon>Clostridia</taxon>
        <taxon>Eubacteriales</taxon>
        <taxon>Oscillospiraceae</taxon>
        <taxon>Acetivibrio</taxon>
    </lineage>
</organism>
<dbReference type="Proteomes" id="UP000005435">
    <property type="component" value="Chromosome"/>
</dbReference>
<dbReference type="Pfam" id="PF01863">
    <property type="entry name" value="YgjP-like"/>
    <property type="match status" value="1"/>
</dbReference>
<reference evidence="3" key="1">
    <citation type="submission" date="2011-12" db="EMBL/GenBank/DDBJ databases">
        <title>Complete sequence of Clostridium clariflavum DSM 19732.</title>
        <authorList>
            <consortium name="US DOE Joint Genome Institute"/>
            <person name="Lucas S."/>
            <person name="Han J."/>
            <person name="Lapidus A."/>
            <person name="Cheng J.-F."/>
            <person name="Goodwin L."/>
            <person name="Pitluck S."/>
            <person name="Peters L."/>
            <person name="Teshima H."/>
            <person name="Detter J.C."/>
            <person name="Han C."/>
            <person name="Tapia R."/>
            <person name="Land M."/>
            <person name="Hauser L."/>
            <person name="Kyrpides N."/>
            <person name="Ivanova N."/>
            <person name="Pagani I."/>
            <person name="Kitzmiller T."/>
            <person name="Lynd L."/>
            <person name="Izquierdo J."/>
            <person name="Woyke T."/>
        </authorList>
    </citation>
    <scope>NUCLEOTIDE SEQUENCE [LARGE SCALE GENOMIC DNA]</scope>
    <source>
        <strain evidence="3">DSM 19732 / NBRC 101661 / EBR45</strain>
    </source>
</reference>
<evidence type="ECO:0000313" key="2">
    <source>
        <dbReference type="EMBL" id="AEV67758.1"/>
    </source>
</evidence>
<gene>
    <name evidence="2" type="ordered locus">Clocl_1083</name>
</gene>
<dbReference type="HOGENOM" id="CLU_065947_2_2_9"/>
<dbReference type="GO" id="GO:0016787">
    <property type="term" value="F:hydrolase activity"/>
    <property type="evidence" value="ECO:0007669"/>
    <property type="project" value="UniProtKB-KW"/>
</dbReference>
<dbReference type="OrthoDB" id="9811177at2"/>
<keyword evidence="2" id="KW-0378">Hydrolase</keyword>
<reference evidence="2 3" key="2">
    <citation type="journal article" date="2012" name="Stand. Genomic Sci.">
        <title>Complete Genome Sequence of Clostridium clariflavum DSM 19732.</title>
        <authorList>
            <person name="Izquierdo J.A."/>
            <person name="Goodwin L."/>
            <person name="Davenport K.W."/>
            <person name="Teshima H."/>
            <person name="Bruce D."/>
            <person name="Detter C."/>
            <person name="Tapia R."/>
            <person name="Han S."/>
            <person name="Land M."/>
            <person name="Hauser L."/>
            <person name="Jeffries C.D."/>
            <person name="Han J."/>
            <person name="Pitluck S."/>
            <person name="Nolan M."/>
            <person name="Chen A."/>
            <person name="Huntemann M."/>
            <person name="Mavromatis K."/>
            <person name="Mikhailova N."/>
            <person name="Liolios K."/>
            <person name="Woyke T."/>
            <person name="Lynd L.R."/>
        </authorList>
    </citation>
    <scope>NUCLEOTIDE SEQUENCE [LARGE SCALE GENOMIC DNA]</scope>
    <source>
        <strain evidence="3">DSM 19732 / NBRC 101661 / EBR45</strain>
    </source>
</reference>
<evidence type="ECO:0000313" key="3">
    <source>
        <dbReference type="Proteomes" id="UP000005435"/>
    </source>
</evidence>
<accession>G8LXP7</accession>
<dbReference type="EMBL" id="CP003065">
    <property type="protein sequence ID" value="AEV67758.1"/>
    <property type="molecule type" value="Genomic_DNA"/>
</dbReference>
<feature type="domain" description="YgjP-like metallopeptidase" evidence="1">
    <location>
        <begin position="22"/>
        <end position="235"/>
    </location>
</feature>
<name>G8LXP7_ACECE</name>
<dbReference type="PANTHER" id="PTHR30399">
    <property type="entry name" value="UNCHARACTERIZED PROTEIN YGJP"/>
    <property type="match status" value="1"/>
</dbReference>
<protein>
    <submittedName>
        <fullName evidence="2">Putative metal-dependent hydrolase</fullName>
    </submittedName>
</protein>
<proteinExistence type="predicted"/>
<dbReference type="InterPro" id="IPR053136">
    <property type="entry name" value="UTP_pyrophosphatase-like"/>
</dbReference>
<dbReference type="KEGG" id="ccl:Clocl_1083"/>